<dbReference type="AlphaFoldDB" id="A0A1Y2BTD8"/>
<name>A0A1Y2BTD8_9FUNG</name>
<organism evidence="1 2">
    <name type="scientific">Rhizoclosmatium globosum</name>
    <dbReference type="NCBI Taxonomy" id="329046"/>
    <lineage>
        <taxon>Eukaryota</taxon>
        <taxon>Fungi</taxon>
        <taxon>Fungi incertae sedis</taxon>
        <taxon>Chytridiomycota</taxon>
        <taxon>Chytridiomycota incertae sedis</taxon>
        <taxon>Chytridiomycetes</taxon>
        <taxon>Chytridiales</taxon>
        <taxon>Chytriomycetaceae</taxon>
        <taxon>Rhizoclosmatium</taxon>
    </lineage>
</organism>
<evidence type="ECO:0000313" key="1">
    <source>
        <dbReference type="EMBL" id="ORY37907.1"/>
    </source>
</evidence>
<dbReference type="Proteomes" id="UP000193642">
    <property type="component" value="Unassembled WGS sequence"/>
</dbReference>
<dbReference type="OrthoDB" id="434092at2759"/>
<protein>
    <submittedName>
        <fullName evidence="1">Uncharacterized protein</fullName>
    </submittedName>
</protein>
<accession>A0A1Y2BTD8</accession>
<gene>
    <name evidence="1" type="ORF">BCR33DRAFT_440705</name>
</gene>
<sequence length="237" mass="26591">MASSLKTASPGTLTRLFILDIISFFKNCNVTRLFPSFFHPQKSKTATMNLYLFRHMITGKVVASTKFALELKHLGTSRTDHLVPFAVATGLSSAEHSAALAAALADPNAGRLLARDERRLPLAAQTKLPRKKLGKREFGVRQPEKADQWTGWSVPVAVKEATQKLCIELGKDTAPTNQVTIHWERDEFRRAVDELPNLMWPEAINHKPLALFRNRYPLVPGLDRRSWLDANVVVVEN</sequence>
<evidence type="ECO:0000313" key="2">
    <source>
        <dbReference type="Proteomes" id="UP000193642"/>
    </source>
</evidence>
<dbReference type="EMBL" id="MCGO01000047">
    <property type="protein sequence ID" value="ORY37907.1"/>
    <property type="molecule type" value="Genomic_DNA"/>
</dbReference>
<comment type="caution">
    <text evidence="1">The sequence shown here is derived from an EMBL/GenBank/DDBJ whole genome shotgun (WGS) entry which is preliminary data.</text>
</comment>
<keyword evidence="2" id="KW-1185">Reference proteome</keyword>
<proteinExistence type="predicted"/>
<reference evidence="1 2" key="1">
    <citation type="submission" date="2016-07" db="EMBL/GenBank/DDBJ databases">
        <title>Pervasive Adenine N6-methylation of Active Genes in Fungi.</title>
        <authorList>
            <consortium name="DOE Joint Genome Institute"/>
            <person name="Mondo S.J."/>
            <person name="Dannebaum R.O."/>
            <person name="Kuo R.C."/>
            <person name="Labutti K."/>
            <person name="Haridas S."/>
            <person name="Kuo A."/>
            <person name="Salamov A."/>
            <person name="Ahrendt S.R."/>
            <person name="Lipzen A."/>
            <person name="Sullivan W."/>
            <person name="Andreopoulos W.B."/>
            <person name="Clum A."/>
            <person name="Lindquist E."/>
            <person name="Daum C."/>
            <person name="Ramamoorthy G.K."/>
            <person name="Gryganskyi A."/>
            <person name="Culley D."/>
            <person name="Magnuson J.K."/>
            <person name="James T.Y."/>
            <person name="O'Malley M.A."/>
            <person name="Stajich J.E."/>
            <person name="Spatafora J.W."/>
            <person name="Visel A."/>
            <person name="Grigoriev I.V."/>
        </authorList>
    </citation>
    <scope>NUCLEOTIDE SEQUENCE [LARGE SCALE GENOMIC DNA]</scope>
    <source>
        <strain evidence="1 2">JEL800</strain>
    </source>
</reference>